<dbReference type="InterPro" id="IPR050659">
    <property type="entry name" value="Peptidase_M24B"/>
</dbReference>
<gene>
    <name evidence="3" type="ORF">ON753_19475</name>
</gene>
<dbReference type="Pfam" id="PF00557">
    <property type="entry name" value="Peptidase_M24"/>
    <property type="match status" value="1"/>
</dbReference>
<dbReference type="PANTHER" id="PTHR46112">
    <property type="entry name" value="AMINOPEPTIDASE"/>
    <property type="match status" value="1"/>
</dbReference>
<dbReference type="InterPro" id="IPR036005">
    <property type="entry name" value="Creatinase/aminopeptidase-like"/>
</dbReference>
<dbReference type="Proteomes" id="UP001300261">
    <property type="component" value="Unassembled WGS sequence"/>
</dbReference>
<dbReference type="EMBL" id="JAPEVI010000003">
    <property type="protein sequence ID" value="MCX2724524.1"/>
    <property type="molecule type" value="Genomic_DNA"/>
</dbReference>
<dbReference type="Gene3D" id="3.40.350.10">
    <property type="entry name" value="Creatinase/prolidase N-terminal domain"/>
    <property type="match status" value="1"/>
</dbReference>
<sequence>MSDDMIRIYEMNNGEKAFSPFPPEEMEGRQAKLRTIMANRQIDACLFTSYHNICYYSGFLYCSFGRRYGFLVTQDKAVTIAAGIDGGQPWRRSHGDTLIYTDWRRDNYFFALRTLLAMPNPAVRRIGLEFDHVPLDFLKQLEAALPGVEFVDIAADAMAQRSIKSPAEHALIREGARICDIGGAAVFDAVQAGVREHEVAMASTNAMIREIAGSFPFVELMDTWTWFQSGINTDGAHNPVTNKAVEAGDILSLNCFPMIFGYYTALERTLFCEHASDEHLRLWEINCRVHREGLTLIRPGARCCDIAAELNDIYRNHDLLKYRSFGYGHSFGVLSHYYGREASVELREDVETVLQPGMVVSMEPMIMIPEGEAGAGGYREHDILILTETGAENITGFPFGPEHNIVPKR</sequence>
<dbReference type="RefSeq" id="WP_265964599.1">
    <property type="nucleotide sequence ID" value="NZ_JAPEVI010000003.1"/>
</dbReference>
<dbReference type="InterPro" id="IPR039394">
    <property type="entry name" value="Creatinase_C"/>
</dbReference>
<evidence type="ECO:0000313" key="4">
    <source>
        <dbReference type="Proteomes" id="UP001300261"/>
    </source>
</evidence>
<feature type="domain" description="Peptidase M24" evidence="1">
    <location>
        <begin position="171"/>
        <end position="388"/>
    </location>
</feature>
<dbReference type="PANTHER" id="PTHR46112:SF2">
    <property type="entry name" value="XAA-PRO AMINOPEPTIDASE P-RELATED"/>
    <property type="match status" value="1"/>
</dbReference>
<dbReference type="Gene3D" id="3.90.230.10">
    <property type="entry name" value="Creatinase/methionine aminopeptidase superfamily"/>
    <property type="match status" value="1"/>
</dbReference>
<dbReference type="InterPro" id="IPR000587">
    <property type="entry name" value="Creatinase_N"/>
</dbReference>
<name>A0ABT3R5G5_9HYPH</name>
<dbReference type="Pfam" id="PF01321">
    <property type="entry name" value="Creatinase_N"/>
    <property type="match status" value="1"/>
</dbReference>
<feature type="domain" description="Creatinase N-terminal" evidence="2">
    <location>
        <begin position="29"/>
        <end position="163"/>
    </location>
</feature>
<evidence type="ECO:0000259" key="1">
    <source>
        <dbReference type="Pfam" id="PF00557"/>
    </source>
</evidence>
<proteinExistence type="predicted"/>
<dbReference type="SUPFAM" id="SSF53092">
    <property type="entry name" value="Creatinase/prolidase N-terminal domain"/>
    <property type="match status" value="1"/>
</dbReference>
<dbReference type="InterPro" id="IPR029149">
    <property type="entry name" value="Creatin/AminoP/Spt16_N"/>
</dbReference>
<reference evidence="3 4" key="1">
    <citation type="journal article" date="2016" name="Int. J. Syst. Evol. Microbiol.">
        <title>Labrenzia salina sp. nov., isolated from the rhizosphere of the halophyte Arthrocnemum macrostachyum.</title>
        <authorList>
            <person name="Camacho M."/>
            <person name="Redondo-Gomez S."/>
            <person name="Rodriguez-Llorente I."/>
            <person name="Rohde M."/>
            <person name="Sproer C."/>
            <person name="Schumann P."/>
            <person name="Klenk H.P."/>
            <person name="Montero-Calasanz M.D.C."/>
        </authorList>
    </citation>
    <scope>NUCLEOTIDE SEQUENCE [LARGE SCALE GENOMIC DNA]</scope>
    <source>
        <strain evidence="3 4">DSM 29163</strain>
    </source>
</reference>
<evidence type="ECO:0000259" key="2">
    <source>
        <dbReference type="Pfam" id="PF01321"/>
    </source>
</evidence>
<accession>A0ABT3R5G5</accession>
<dbReference type="SUPFAM" id="SSF55920">
    <property type="entry name" value="Creatinase/aminopeptidase"/>
    <property type="match status" value="1"/>
</dbReference>
<organism evidence="3 4">
    <name type="scientific">Roseibium salinum</name>
    <dbReference type="NCBI Taxonomy" id="1604349"/>
    <lineage>
        <taxon>Bacteria</taxon>
        <taxon>Pseudomonadati</taxon>
        <taxon>Pseudomonadota</taxon>
        <taxon>Alphaproteobacteria</taxon>
        <taxon>Hyphomicrobiales</taxon>
        <taxon>Stappiaceae</taxon>
        <taxon>Roseibium</taxon>
    </lineage>
</organism>
<dbReference type="CDD" id="cd01090">
    <property type="entry name" value="Creatinase"/>
    <property type="match status" value="1"/>
</dbReference>
<protein>
    <submittedName>
        <fullName evidence="3">M24 family metallopeptidase</fullName>
    </submittedName>
</protein>
<dbReference type="InterPro" id="IPR000994">
    <property type="entry name" value="Pept_M24"/>
</dbReference>
<evidence type="ECO:0000313" key="3">
    <source>
        <dbReference type="EMBL" id="MCX2724524.1"/>
    </source>
</evidence>
<keyword evidence="4" id="KW-1185">Reference proteome</keyword>
<comment type="caution">
    <text evidence="3">The sequence shown here is derived from an EMBL/GenBank/DDBJ whole genome shotgun (WGS) entry which is preliminary data.</text>
</comment>